<name>A0ABM7ILS6_9MYCO</name>
<proteinExistence type="predicted"/>
<evidence type="ECO:0000313" key="2">
    <source>
        <dbReference type="Proteomes" id="UP000465609"/>
    </source>
</evidence>
<protein>
    <submittedName>
        <fullName evidence="1">Uncharacterized protein</fullName>
    </submittedName>
</protein>
<gene>
    <name evidence="1" type="ORF">MAUB_56030</name>
</gene>
<organism evidence="1 2">
    <name type="scientific">Mycolicibacterium aubagnense</name>
    <dbReference type="NCBI Taxonomy" id="319707"/>
    <lineage>
        <taxon>Bacteria</taxon>
        <taxon>Bacillati</taxon>
        <taxon>Actinomycetota</taxon>
        <taxon>Actinomycetes</taxon>
        <taxon>Mycobacteriales</taxon>
        <taxon>Mycobacteriaceae</taxon>
        <taxon>Mycolicibacterium</taxon>
    </lineage>
</organism>
<dbReference type="Proteomes" id="UP000465609">
    <property type="component" value="Chromosome"/>
</dbReference>
<evidence type="ECO:0000313" key="1">
    <source>
        <dbReference type="EMBL" id="BBX87730.1"/>
    </source>
</evidence>
<sequence length="90" mass="9190">MVIPLFAGTVAAGATEAAGVGPATVTVLGATVTVLGEAVTVDGAEEFDPPQAVNVTVANEAAASRQMVRERITDEDTTNSTVNFQQIDRS</sequence>
<reference evidence="1 2" key="1">
    <citation type="journal article" date="2019" name="Emerg. Microbes Infect.">
        <title>Comprehensive subspecies identification of 175 nontuberculous mycobacteria species based on 7547 genomic profiles.</title>
        <authorList>
            <person name="Matsumoto Y."/>
            <person name="Kinjo T."/>
            <person name="Motooka D."/>
            <person name="Nabeya D."/>
            <person name="Jung N."/>
            <person name="Uechi K."/>
            <person name="Horii T."/>
            <person name="Iida T."/>
            <person name="Fujita J."/>
            <person name="Nakamura S."/>
        </authorList>
    </citation>
    <scope>NUCLEOTIDE SEQUENCE [LARGE SCALE GENOMIC DNA]</scope>
    <source>
        <strain evidence="1 2">JCM 15296</strain>
    </source>
</reference>
<keyword evidence="2" id="KW-1185">Reference proteome</keyword>
<accession>A0ABM7ILS6</accession>
<dbReference type="EMBL" id="AP022577">
    <property type="protein sequence ID" value="BBX87730.1"/>
    <property type="molecule type" value="Genomic_DNA"/>
</dbReference>